<feature type="transmembrane region" description="Helical" evidence="1">
    <location>
        <begin position="60"/>
        <end position="84"/>
    </location>
</feature>
<evidence type="ECO:0000256" key="1">
    <source>
        <dbReference type="SAM" id="Phobius"/>
    </source>
</evidence>
<keyword evidence="3" id="KW-1185">Reference proteome</keyword>
<dbReference type="HOGENOM" id="CLU_2290808_0_0_1"/>
<gene>
    <name evidence="2" type="ORF">ACRE_070520</name>
</gene>
<keyword evidence="1" id="KW-1133">Transmembrane helix</keyword>
<keyword evidence="1" id="KW-0472">Membrane</keyword>
<accession>A0A086SYQ7</accession>
<dbReference type="AlphaFoldDB" id="A0A086SYQ7"/>
<proteinExistence type="predicted"/>
<reference evidence="3" key="1">
    <citation type="journal article" date="2014" name="Genome Announc.">
        <title>Genome sequence and annotation of Acremonium chrysogenum, producer of the beta-lactam antibiotic cephalosporin C.</title>
        <authorList>
            <person name="Terfehr D."/>
            <person name="Dahlmann T.A."/>
            <person name="Specht T."/>
            <person name="Zadra I."/>
            <person name="Kuernsteiner H."/>
            <person name="Kueck U."/>
        </authorList>
    </citation>
    <scope>NUCLEOTIDE SEQUENCE [LARGE SCALE GENOMIC DNA]</scope>
    <source>
        <strain evidence="3">ATCC 11550 / CBS 779.69 / DSM 880 / IAM 14645 / JCM 23072 / IMI 49137</strain>
    </source>
</reference>
<evidence type="ECO:0000313" key="2">
    <source>
        <dbReference type="EMBL" id="KFH42239.1"/>
    </source>
</evidence>
<organism evidence="2 3">
    <name type="scientific">Hapsidospora chrysogenum (strain ATCC 11550 / CBS 779.69 / DSM 880 / IAM 14645 / JCM 23072 / IMI 49137)</name>
    <name type="common">Acremonium chrysogenum</name>
    <dbReference type="NCBI Taxonomy" id="857340"/>
    <lineage>
        <taxon>Eukaryota</taxon>
        <taxon>Fungi</taxon>
        <taxon>Dikarya</taxon>
        <taxon>Ascomycota</taxon>
        <taxon>Pezizomycotina</taxon>
        <taxon>Sordariomycetes</taxon>
        <taxon>Hypocreomycetidae</taxon>
        <taxon>Hypocreales</taxon>
        <taxon>Bionectriaceae</taxon>
        <taxon>Hapsidospora</taxon>
    </lineage>
</organism>
<name>A0A086SYQ7_HAPC1</name>
<comment type="caution">
    <text evidence="2">The sequence shown here is derived from an EMBL/GenBank/DDBJ whole genome shotgun (WGS) entry which is preliminary data.</text>
</comment>
<protein>
    <submittedName>
        <fullName evidence="2">Uncharacterized protein</fullName>
    </submittedName>
</protein>
<keyword evidence="1" id="KW-0812">Transmembrane</keyword>
<evidence type="ECO:0000313" key="3">
    <source>
        <dbReference type="Proteomes" id="UP000029964"/>
    </source>
</evidence>
<sequence>MEKTCLDIFDHGRSAIADTVMRIHRPCSHEDETHWPDRSTYPSNCDDLVDRPRLVWADKFAGGGMTLTLATAVGGSLTGLYSWIDPMLLLARVMDSNQLLR</sequence>
<dbReference type="EMBL" id="JPKY01000100">
    <property type="protein sequence ID" value="KFH42239.1"/>
    <property type="molecule type" value="Genomic_DNA"/>
</dbReference>
<dbReference type="Proteomes" id="UP000029964">
    <property type="component" value="Unassembled WGS sequence"/>
</dbReference>